<reference evidence="2 3" key="1">
    <citation type="journal article" date="2016" name="Nat. Commun.">
        <title>Thousands of microbial genomes shed light on interconnected biogeochemical processes in an aquifer system.</title>
        <authorList>
            <person name="Anantharaman K."/>
            <person name="Brown C.T."/>
            <person name="Hug L.A."/>
            <person name="Sharon I."/>
            <person name="Castelle C.J."/>
            <person name="Probst A.J."/>
            <person name="Thomas B.C."/>
            <person name="Singh A."/>
            <person name="Wilkins M.J."/>
            <person name="Karaoz U."/>
            <person name="Brodie E.L."/>
            <person name="Williams K.H."/>
            <person name="Hubbard S.S."/>
            <person name="Banfield J.F."/>
        </authorList>
    </citation>
    <scope>NUCLEOTIDE SEQUENCE [LARGE SCALE GENOMIC DNA]</scope>
</reference>
<keyword evidence="1" id="KW-0812">Transmembrane</keyword>
<proteinExistence type="predicted"/>
<feature type="transmembrane region" description="Helical" evidence="1">
    <location>
        <begin position="21"/>
        <end position="39"/>
    </location>
</feature>
<gene>
    <name evidence="2" type="ORF">A3H02_02340</name>
</gene>
<evidence type="ECO:0000313" key="3">
    <source>
        <dbReference type="Proteomes" id="UP000176787"/>
    </source>
</evidence>
<dbReference type="STRING" id="1801726.A3H02_02340"/>
<evidence type="ECO:0000313" key="2">
    <source>
        <dbReference type="EMBL" id="OGZ31525.1"/>
    </source>
</evidence>
<evidence type="ECO:0000256" key="1">
    <source>
        <dbReference type="SAM" id="Phobius"/>
    </source>
</evidence>
<dbReference type="Proteomes" id="UP000176787">
    <property type="component" value="Unassembled WGS sequence"/>
</dbReference>
<keyword evidence="1" id="KW-1133">Transmembrane helix</keyword>
<comment type="caution">
    <text evidence="2">The sequence shown here is derived from an EMBL/GenBank/DDBJ whole genome shotgun (WGS) entry which is preliminary data.</text>
</comment>
<keyword evidence="1" id="KW-0472">Membrane</keyword>
<protein>
    <submittedName>
        <fullName evidence="2">Uncharacterized protein</fullName>
    </submittedName>
</protein>
<accession>A0A1G2F0F4</accession>
<dbReference type="AlphaFoldDB" id="A0A1G2F0F4"/>
<name>A0A1G2F0F4_9BACT</name>
<dbReference type="EMBL" id="MHMS01000025">
    <property type="protein sequence ID" value="OGZ31525.1"/>
    <property type="molecule type" value="Genomic_DNA"/>
</dbReference>
<sequence>MTKNLNKWKGMNENRRKFLKIIFIGAGAFLMEKVLGPLFSRFSDDSFAKTDSLNKTSFKDFQVVENKKNLSIYDSSGEEVLQIDKGGA</sequence>
<organism evidence="2 3">
    <name type="scientific">Candidatus Niyogibacteria bacterium RIFCSPLOWO2_12_FULL_41_13</name>
    <dbReference type="NCBI Taxonomy" id="1801726"/>
    <lineage>
        <taxon>Bacteria</taxon>
        <taxon>Candidatus Niyogiibacteriota</taxon>
    </lineage>
</organism>